<name>A0A5C3PZC6_9APHY</name>
<dbReference type="EMBL" id="ML210963">
    <property type="protein sequence ID" value="TFK94972.1"/>
    <property type="molecule type" value="Genomic_DNA"/>
</dbReference>
<organism evidence="2 3">
    <name type="scientific">Polyporus arcularius HHB13444</name>
    <dbReference type="NCBI Taxonomy" id="1314778"/>
    <lineage>
        <taxon>Eukaryota</taxon>
        <taxon>Fungi</taxon>
        <taxon>Dikarya</taxon>
        <taxon>Basidiomycota</taxon>
        <taxon>Agaricomycotina</taxon>
        <taxon>Agaricomycetes</taxon>
        <taxon>Polyporales</taxon>
        <taxon>Polyporaceae</taxon>
        <taxon>Polyporus</taxon>
    </lineage>
</organism>
<sequence length="166" mass="18458">MGELTATWEARSRAAPIGNDVHSFRHTWPQHSAIEPTETFFPPWTPGEYRQHEHESQASGGIPGSTSGSYISVQNQLERPVAWHVTTYMGTSVSNESTCRAQSTYCRSRTGRHSARRERRTLGNGPPRSRRQLLSISLAGGRIMHGDEAGAVIVRSCVMPTRLRSE</sequence>
<evidence type="ECO:0000313" key="3">
    <source>
        <dbReference type="Proteomes" id="UP000308197"/>
    </source>
</evidence>
<evidence type="ECO:0000313" key="2">
    <source>
        <dbReference type="EMBL" id="TFK94972.1"/>
    </source>
</evidence>
<reference evidence="2 3" key="1">
    <citation type="journal article" date="2019" name="Nat. Ecol. Evol.">
        <title>Megaphylogeny resolves global patterns of mushroom evolution.</title>
        <authorList>
            <person name="Varga T."/>
            <person name="Krizsan K."/>
            <person name="Foldi C."/>
            <person name="Dima B."/>
            <person name="Sanchez-Garcia M."/>
            <person name="Sanchez-Ramirez S."/>
            <person name="Szollosi G.J."/>
            <person name="Szarkandi J.G."/>
            <person name="Papp V."/>
            <person name="Albert L."/>
            <person name="Andreopoulos W."/>
            <person name="Angelini C."/>
            <person name="Antonin V."/>
            <person name="Barry K.W."/>
            <person name="Bougher N.L."/>
            <person name="Buchanan P."/>
            <person name="Buyck B."/>
            <person name="Bense V."/>
            <person name="Catcheside P."/>
            <person name="Chovatia M."/>
            <person name="Cooper J."/>
            <person name="Damon W."/>
            <person name="Desjardin D."/>
            <person name="Finy P."/>
            <person name="Geml J."/>
            <person name="Haridas S."/>
            <person name="Hughes K."/>
            <person name="Justo A."/>
            <person name="Karasinski D."/>
            <person name="Kautmanova I."/>
            <person name="Kiss B."/>
            <person name="Kocsube S."/>
            <person name="Kotiranta H."/>
            <person name="LaButti K.M."/>
            <person name="Lechner B.E."/>
            <person name="Liimatainen K."/>
            <person name="Lipzen A."/>
            <person name="Lukacs Z."/>
            <person name="Mihaltcheva S."/>
            <person name="Morgado L.N."/>
            <person name="Niskanen T."/>
            <person name="Noordeloos M.E."/>
            <person name="Ohm R.A."/>
            <person name="Ortiz-Santana B."/>
            <person name="Ovrebo C."/>
            <person name="Racz N."/>
            <person name="Riley R."/>
            <person name="Savchenko A."/>
            <person name="Shiryaev A."/>
            <person name="Soop K."/>
            <person name="Spirin V."/>
            <person name="Szebenyi C."/>
            <person name="Tomsovsky M."/>
            <person name="Tulloss R.E."/>
            <person name="Uehling J."/>
            <person name="Grigoriev I.V."/>
            <person name="Vagvolgyi C."/>
            <person name="Papp T."/>
            <person name="Martin F.M."/>
            <person name="Miettinen O."/>
            <person name="Hibbett D.S."/>
            <person name="Nagy L.G."/>
        </authorList>
    </citation>
    <scope>NUCLEOTIDE SEQUENCE [LARGE SCALE GENOMIC DNA]</scope>
    <source>
        <strain evidence="2 3">HHB13444</strain>
    </source>
</reference>
<dbReference type="Proteomes" id="UP000308197">
    <property type="component" value="Unassembled WGS sequence"/>
</dbReference>
<accession>A0A5C3PZC6</accession>
<keyword evidence="3" id="KW-1185">Reference proteome</keyword>
<feature type="compositionally biased region" description="Basic residues" evidence="1">
    <location>
        <begin position="109"/>
        <end position="119"/>
    </location>
</feature>
<dbReference type="InParanoid" id="A0A5C3PZC6"/>
<feature type="region of interest" description="Disordered" evidence="1">
    <location>
        <begin position="107"/>
        <end position="130"/>
    </location>
</feature>
<gene>
    <name evidence="2" type="ORF">K466DRAFT_1379</name>
</gene>
<protein>
    <submittedName>
        <fullName evidence="2">Uncharacterized protein</fullName>
    </submittedName>
</protein>
<evidence type="ECO:0000256" key="1">
    <source>
        <dbReference type="SAM" id="MobiDB-lite"/>
    </source>
</evidence>
<proteinExistence type="predicted"/>
<dbReference type="AlphaFoldDB" id="A0A5C3PZC6"/>